<name>A0ABX6ANA4_STRVD</name>
<dbReference type="Proteomes" id="UP000327143">
    <property type="component" value="Chromosome"/>
</dbReference>
<evidence type="ECO:0000313" key="3">
    <source>
        <dbReference type="EMBL" id="QEU89055.1"/>
    </source>
</evidence>
<evidence type="ECO:0000256" key="1">
    <source>
        <dbReference type="SAM" id="MobiDB-lite"/>
    </source>
</evidence>
<gene>
    <name evidence="3" type="ORF">CP969_03200</name>
</gene>
<dbReference type="RefSeq" id="WP_086019081.1">
    <property type="nucleotide sequence ID" value="NZ_CP023700.1"/>
</dbReference>
<feature type="domain" description="Integrase catalytic" evidence="2">
    <location>
        <begin position="149"/>
        <end position="208"/>
    </location>
</feature>
<dbReference type="EMBL" id="CP023700">
    <property type="protein sequence ID" value="QEU89055.1"/>
    <property type="molecule type" value="Genomic_DNA"/>
</dbReference>
<feature type="compositionally biased region" description="Basic and acidic residues" evidence="1">
    <location>
        <begin position="213"/>
        <end position="223"/>
    </location>
</feature>
<feature type="region of interest" description="Disordered" evidence="1">
    <location>
        <begin position="202"/>
        <end position="223"/>
    </location>
</feature>
<sequence>MPRRCRREVFPVAPSPCSPGIAGSPPSGGGVHRTSTCPSGGQGARSAVGPGESAVGHRRIQGGADPARGSDRRLDGSGDPRRRGHRPGAASLRSGLARVPGRPDREGAGQRAWHLTAGPGRHIESLRFLARDRDGTCSAAFAAVFVAEGLRVILSAPRAPRMNAHCGRSVGGIRREMLDHVLIVGGAHARHVLAARQRHCNAHRPHRSRPLRRRDQVQWPLRE</sequence>
<evidence type="ECO:0000259" key="2">
    <source>
        <dbReference type="Pfam" id="PF13683"/>
    </source>
</evidence>
<evidence type="ECO:0000313" key="4">
    <source>
        <dbReference type="Proteomes" id="UP000327143"/>
    </source>
</evidence>
<organism evidence="3 4">
    <name type="scientific">Streptomyces viridosporus T7A</name>
    <dbReference type="NCBI Taxonomy" id="665577"/>
    <lineage>
        <taxon>Bacteria</taxon>
        <taxon>Bacillati</taxon>
        <taxon>Actinomycetota</taxon>
        <taxon>Actinomycetes</taxon>
        <taxon>Kitasatosporales</taxon>
        <taxon>Streptomycetaceae</taxon>
        <taxon>Streptomyces</taxon>
    </lineage>
</organism>
<dbReference type="Pfam" id="PF13683">
    <property type="entry name" value="rve_3"/>
    <property type="match status" value="1"/>
</dbReference>
<reference evidence="3 4" key="1">
    <citation type="submission" date="2017-09" db="EMBL/GenBank/DDBJ databases">
        <authorList>
            <person name="Lee N."/>
            <person name="Cho B.-K."/>
        </authorList>
    </citation>
    <scope>NUCLEOTIDE SEQUENCE [LARGE SCALE GENOMIC DNA]</scope>
    <source>
        <strain evidence="3 4">ATCC 39115</strain>
    </source>
</reference>
<dbReference type="InterPro" id="IPR001584">
    <property type="entry name" value="Integrase_cat-core"/>
</dbReference>
<feature type="region of interest" description="Disordered" evidence="1">
    <location>
        <begin position="1"/>
        <end position="108"/>
    </location>
</feature>
<protein>
    <recommendedName>
        <fullName evidence="2">Integrase catalytic domain-containing protein</fullName>
    </recommendedName>
</protein>
<feature type="compositionally biased region" description="Basic and acidic residues" evidence="1">
    <location>
        <begin position="68"/>
        <end position="81"/>
    </location>
</feature>
<accession>A0ABX6ANA4</accession>
<keyword evidence="4" id="KW-1185">Reference proteome</keyword>
<feature type="compositionally biased region" description="Basic residues" evidence="1">
    <location>
        <begin position="202"/>
        <end position="212"/>
    </location>
</feature>
<proteinExistence type="predicted"/>